<dbReference type="Gene3D" id="1.10.443.10">
    <property type="entry name" value="Intergrase catalytic core"/>
    <property type="match status" value="1"/>
</dbReference>
<dbReference type="InterPro" id="IPR013762">
    <property type="entry name" value="Integrase-like_cat_sf"/>
</dbReference>
<gene>
    <name evidence="4" type="ORF">D7032_01900</name>
</gene>
<dbReference type="EMBL" id="CP032664">
    <property type="protein sequence ID" value="QQO82111.1"/>
    <property type="molecule type" value="Genomic_DNA"/>
</dbReference>
<dbReference type="AlphaFoldDB" id="A0A7T8E966"/>
<dbReference type="InterPro" id="IPR050090">
    <property type="entry name" value="Tyrosine_recombinase_XerCD"/>
</dbReference>
<evidence type="ECO:0000313" key="4">
    <source>
        <dbReference type="EMBL" id="QQO82111.1"/>
    </source>
</evidence>
<dbReference type="GO" id="GO:0015074">
    <property type="term" value="P:DNA integration"/>
    <property type="evidence" value="ECO:0007669"/>
    <property type="project" value="UniProtKB-KW"/>
</dbReference>
<reference evidence="4" key="1">
    <citation type="submission" date="2018-09" db="EMBL/GenBank/DDBJ databases">
        <title>Genome sequencing and analysis.</title>
        <authorList>
            <person name="Huang Y.-T."/>
        </authorList>
    </citation>
    <scope>NUCLEOTIDE SEQUENCE</scope>
    <source>
        <strain evidence="4">HIDE</strain>
    </source>
</reference>
<feature type="domain" description="Tyr recombinase" evidence="3">
    <location>
        <begin position="2"/>
        <end position="182"/>
    </location>
</feature>
<dbReference type="PANTHER" id="PTHR30349">
    <property type="entry name" value="PHAGE INTEGRASE-RELATED"/>
    <property type="match status" value="1"/>
</dbReference>
<sequence>MKEVDAVKSHDTIKLISYLLERQCGEQMRDVWEIGLNLALRISDLLAIRFSDIEGDTLRIRERKTGKQARIVLNAKTRERIAAIRAAHPGHVYLFQSYRSPGTANRPPRPLTRRAVTKAFMLVGEELKLDLGTHSMRKTRGYWLYQQCKDLGRVMRMLRHQSEAVTLRYIGISQQQVDQDFLQLEI</sequence>
<dbReference type="GO" id="GO:0006310">
    <property type="term" value="P:DNA recombination"/>
    <property type="evidence" value="ECO:0007669"/>
    <property type="project" value="UniProtKB-KW"/>
</dbReference>
<keyword evidence="2" id="KW-0233">DNA recombination</keyword>
<name>A0A7T8E966_9GAMM</name>
<evidence type="ECO:0000256" key="2">
    <source>
        <dbReference type="ARBA" id="ARBA00023172"/>
    </source>
</evidence>
<dbReference type="SUPFAM" id="SSF56349">
    <property type="entry name" value="DNA breaking-rejoining enzymes"/>
    <property type="match status" value="1"/>
</dbReference>
<dbReference type="InterPro" id="IPR011010">
    <property type="entry name" value="DNA_brk_join_enz"/>
</dbReference>
<dbReference type="RefSeq" id="WP_345861726.1">
    <property type="nucleotide sequence ID" value="NZ_CP032664.1"/>
</dbReference>
<keyword evidence="1" id="KW-0229">DNA integration</keyword>
<accession>A0A7T8E966</accession>
<proteinExistence type="predicted"/>
<dbReference type="Pfam" id="PF00589">
    <property type="entry name" value="Phage_integrase"/>
    <property type="match status" value="1"/>
</dbReference>
<dbReference type="GO" id="GO:0003677">
    <property type="term" value="F:DNA binding"/>
    <property type="evidence" value="ECO:0007669"/>
    <property type="project" value="InterPro"/>
</dbReference>
<dbReference type="InterPro" id="IPR002104">
    <property type="entry name" value="Integrase_catalytic"/>
</dbReference>
<evidence type="ECO:0000259" key="3">
    <source>
        <dbReference type="PROSITE" id="PS51898"/>
    </source>
</evidence>
<protein>
    <submittedName>
        <fullName evidence="4">Site-specific integrase</fullName>
    </submittedName>
</protein>
<evidence type="ECO:0000256" key="1">
    <source>
        <dbReference type="ARBA" id="ARBA00022908"/>
    </source>
</evidence>
<dbReference type="PROSITE" id="PS51898">
    <property type="entry name" value="TYR_RECOMBINASE"/>
    <property type="match status" value="1"/>
</dbReference>
<organism evidence="4">
    <name type="scientific">Shewanella algae</name>
    <dbReference type="NCBI Taxonomy" id="38313"/>
    <lineage>
        <taxon>Bacteria</taxon>
        <taxon>Pseudomonadati</taxon>
        <taxon>Pseudomonadota</taxon>
        <taxon>Gammaproteobacteria</taxon>
        <taxon>Alteromonadales</taxon>
        <taxon>Shewanellaceae</taxon>
        <taxon>Shewanella</taxon>
    </lineage>
</organism>
<dbReference type="PANTHER" id="PTHR30349:SF82">
    <property type="entry name" value="INTEGRASE_RECOMBINASE YOEC-RELATED"/>
    <property type="match status" value="1"/>
</dbReference>